<accession>A0A8K0SIK9</accession>
<gene>
    <name evidence="3" type="ORF">B0I35DRAFT_444682</name>
</gene>
<evidence type="ECO:0000313" key="4">
    <source>
        <dbReference type="Proteomes" id="UP000813444"/>
    </source>
</evidence>
<dbReference type="OrthoDB" id="5420013at2759"/>
<dbReference type="EMBL" id="JAGPNK010000020">
    <property type="protein sequence ID" value="KAH7305032.1"/>
    <property type="molecule type" value="Genomic_DNA"/>
</dbReference>
<proteinExistence type="predicted"/>
<feature type="region of interest" description="Disordered" evidence="1">
    <location>
        <begin position="104"/>
        <end position="126"/>
    </location>
</feature>
<dbReference type="AlphaFoldDB" id="A0A8K0SIK9"/>
<reference evidence="3" key="1">
    <citation type="journal article" date="2021" name="Nat. Commun.">
        <title>Genetic determinants of endophytism in the Arabidopsis root mycobiome.</title>
        <authorList>
            <person name="Mesny F."/>
            <person name="Miyauchi S."/>
            <person name="Thiergart T."/>
            <person name="Pickel B."/>
            <person name="Atanasova L."/>
            <person name="Karlsson M."/>
            <person name="Huettel B."/>
            <person name="Barry K.W."/>
            <person name="Haridas S."/>
            <person name="Chen C."/>
            <person name="Bauer D."/>
            <person name="Andreopoulos W."/>
            <person name="Pangilinan J."/>
            <person name="LaButti K."/>
            <person name="Riley R."/>
            <person name="Lipzen A."/>
            <person name="Clum A."/>
            <person name="Drula E."/>
            <person name="Henrissat B."/>
            <person name="Kohler A."/>
            <person name="Grigoriev I.V."/>
            <person name="Martin F.M."/>
            <person name="Hacquard S."/>
        </authorList>
    </citation>
    <scope>NUCLEOTIDE SEQUENCE</scope>
    <source>
        <strain evidence="3">MPI-CAGE-CH-0235</strain>
    </source>
</reference>
<sequence>MDASARVEQGHPTIAQQGRGISPNRTEAEHQGGMSPISFSRRAPTFHTSTIQRSGVIRIGIPRIDIPGIGNLKASFEQEWQEMQCARCRTMDFEERSSTRLASLGVSCERGQSRRTDGPSSPPPDGSSLYVVVGLFSAVDDQPHEIVIRIKNDEHLFRDLRWAIFRLRGLRYFLSLKSVRSFRVYKCLVSTGAHKHLELDNESASDLKRLTAAYKSHWVPKRVNSGWATWIHKCLNQDSTNILTDGAYSLEIVLGWSATRISVAILVPVILSLAIGCWFNSREWTDLGTIQAAWGIASYIATAGGLVAALLAIVSGLSDI</sequence>
<evidence type="ECO:0000256" key="2">
    <source>
        <dbReference type="SAM" id="Phobius"/>
    </source>
</evidence>
<feature type="transmembrane region" description="Helical" evidence="2">
    <location>
        <begin position="292"/>
        <end position="314"/>
    </location>
</feature>
<feature type="region of interest" description="Disordered" evidence="1">
    <location>
        <begin position="1"/>
        <end position="43"/>
    </location>
</feature>
<feature type="transmembrane region" description="Helical" evidence="2">
    <location>
        <begin position="261"/>
        <end position="280"/>
    </location>
</feature>
<keyword evidence="2" id="KW-0472">Membrane</keyword>
<organism evidence="3 4">
    <name type="scientific">Stachybotrys elegans</name>
    <dbReference type="NCBI Taxonomy" id="80388"/>
    <lineage>
        <taxon>Eukaryota</taxon>
        <taxon>Fungi</taxon>
        <taxon>Dikarya</taxon>
        <taxon>Ascomycota</taxon>
        <taxon>Pezizomycotina</taxon>
        <taxon>Sordariomycetes</taxon>
        <taxon>Hypocreomycetidae</taxon>
        <taxon>Hypocreales</taxon>
        <taxon>Stachybotryaceae</taxon>
        <taxon>Stachybotrys</taxon>
    </lineage>
</organism>
<evidence type="ECO:0000256" key="1">
    <source>
        <dbReference type="SAM" id="MobiDB-lite"/>
    </source>
</evidence>
<keyword evidence="2" id="KW-1133">Transmembrane helix</keyword>
<evidence type="ECO:0000313" key="3">
    <source>
        <dbReference type="EMBL" id="KAH7305032.1"/>
    </source>
</evidence>
<protein>
    <submittedName>
        <fullName evidence="3">Uncharacterized protein</fullName>
    </submittedName>
</protein>
<comment type="caution">
    <text evidence="3">The sequence shown here is derived from an EMBL/GenBank/DDBJ whole genome shotgun (WGS) entry which is preliminary data.</text>
</comment>
<dbReference type="Proteomes" id="UP000813444">
    <property type="component" value="Unassembled WGS sequence"/>
</dbReference>
<keyword evidence="2" id="KW-0812">Transmembrane</keyword>
<name>A0A8K0SIK9_9HYPO</name>
<keyword evidence="4" id="KW-1185">Reference proteome</keyword>